<gene>
    <name evidence="6" type="primary">ezrA</name>
    <name evidence="8" type="ORF">FC15_GL000616</name>
</gene>
<dbReference type="GO" id="GO:0005940">
    <property type="term" value="C:septin ring"/>
    <property type="evidence" value="ECO:0007669"/>
    <property type="project" value="InterPro"/>
</dbReference>
<name>A0A0R1VS09_9LACO</name>
<evidence type="ECO:0000313" key="8">
    <source>
        <dbReference type="EMBL" id="KRM08544.1"/>
    </source>
</evidence>
<evidence type="ECO:0000256" key="3">
    <source>
        <dbReference type="ARBA" id="ARBA00023054"/>
    </source>
</evidence>
<evidence type="ECO:0000256" key="1">
    <source>
        <dbReference type="ARBA" id="ARBA00022692"/>
    </source>
</evidence>
<dbReference type="RefSeq" id="WP_057825501.1">
    <property type="nucleotide sequence ID" value="NZ_AZFX01000087.1"/>
</dbReference>
<comment type="caution">
    <text evidence="8">The sequence shown here is derived from an EMBL/GenBank/DDBJ whole genome shotgun (WGS) entry which is preliminary data.</text>
</comment>
<dbReference type="GO" id="GO:0000917">
    <property type="term" value="P:division septum assembly"/>
    <property type="evidence" value="ECO:0007669"/>
    <property type="project" value="UniProtKB-KW"/>
</dbReference>
<dbReference type="NCBIfam" id="NF003409">
    <property type="entry name" value="PRK04778.1-3"/>
    <property type="match status" value="1"/>
</dbReference>
<dbReference type="Proteomes" id="UP000051315">
    <property type="component" value="Unassembled WGS sequence"/>
</dbReference>
<keyword evidence="5 6" id="KW-0717">Septation</keyword>
<feature type="topological domain" description="Cytoplasmic" evidence="6">
    <location>
        <begin position="26"/>
        <end position="584"/>
    </location>
</feature>
<dbReference type="AlphaFoldDB" id="A0A0R1VS09"/>
<dbReference type="InterPro" id="IPR010379">
    <property type="entry name" value="EzrA"/>
</dbReference>
<dbReference type="EMBL" id="AZFX01000087">
    <property type="protein sequence ID" value="KRM08544.1"/>
    <property type="molecule type" value="Genomic_DNA"/>
</dbReference>
<proteinExistence type="inferred from homology"/>
<keyword evidence="6" id="KW-0131">Cell cycle</keyword>
<comment type="function">
    <text evidence="6">Negative regulator of FtsZ ring formation; modulates the frequency and position of FtsZ ring formation. Inhibits FtsZ ring formation at polar sites. Interacts either with FtsZ or with one of its binding partners to promote depolymerization.</text>
</comment>
<evidence type="ECO:0000256" key="7">
    <source>
        <dbReference type="SAM" id="Phobius"/>
    </source>
</evidence>
<keyword evidence="1 6" id="KW-0812">Transmembrane</keyword>
<dbReference type="Pfam" id="PF06160">
    <property type="entry name" value="EzrA"/>
    <property type="match status" value="1"/>
</dbReference>
<evidence type="ECO:0000256" key="5">
    <source>
        <dbReference type="ARBA" id="ARBA00023210"/>
    </source>
</evidence>
<sequence length="584" mass="67114">MQSWIYIVLGLLIVVLVVALFVAFRRVQNEKEINQLNEDFEAMTSQPIYKTIEQLDAMNLTGESHKSLEKWRGAYYDLINNKFGQLYQSVFDAEKANQNFKIFTSKKRINASREQLKEMQSDSQDVIDSLDQLVKSSEQNKVQGEKLSSQYRAMRKEVLTKSFDYGDSVDEFEDRLSDVDKQFETIRKLTSAGDHLEAKKVLADIAKKLNILSDILKRIPPRYHELVTEFPDQLSEIKQYFEKMRTEHYSFGEPGILESIAMVHNKIAVTLTALSKLELQVVEQNNKSIVKSIDDLYQRLQDELEAKKKVAAIQKEASEYLNHSSVQITNLIMSLDHLNQSYVLTHNELDDARQMQSEIADMQKEYDRRVQEIADHQAVYTATFDSFEAIAKRLGELEQKQYQINDSVSGLFEGERVAKQGVTQFEIDLKDIQREVEQANLPGVPKDFVDYFTMVREEVAKLDDNLNQVQINIEDITKQLIMTQEDLNTLTQKAKDMKDAAILTEQALQYANRYTYGNEALAGAAAEAKRIYTEDHNYQQALDTIATALDQVEPGSFKRIESLYYNSEDATDQSVIETEPETKA</sequence>
<evidence type="ECO:0000256" key="4">
    <source>
        <dbReference type="ARBA" id="ARBA00023136"/>
    </source>
</evidence>
<dbReference type="GO" id="GO:0005886">
    <property type="term" value="C:plasma membrane"/>
    <property type="evidence" value="ECO:0007669"/>
    <property type="project" value="UniProtKB-SubCell"/>
</dbReference>
<keyword evidence="4 6" id="KW-0472">Membrane</keyword>
<dbReference type="STRING" id="1423735.FC15_GL000616"/>
<protein>
    <recommendedName>
        <fullName evidence="6">Septation ring formation regulator EzrA</fullName>
    </recommendedName>
</protein>
<keyword evidence="6" id="KW-1003">Cell membrane</keyword>
<comment type="subcellular location">
    <subcellularLocation>
        <location evidence="6">Cell membrane</location>
        <topology evidence="6">Single-pass membrane protein</topology>
    </subcellularLocation>
    <text evidence="6">Colocalized with FtsZ to the nascent septal site.</text>
</comment>
<keyword evidence="3 6" id="KW-0175">Coiled coil</keyword>
<feature type="topological domain" description="Extracellular" evidence="6">
    <location>
        <begin position="1"/>
        <end position="6"/>
    </location>
</feature>
<feature type="coiled-coil region" evidence="6">
    <location>
        <begin position="290"/>
        <end position="317"/>
    </location>
</feature>
<comment type="similarity">
    <text evidence="6">Belongs to the EzrA family.</text>
</comment>
<keyword evidence="9" id="KW-1185">Reference proteome</keyword>
<dbReference type="HAMAP" id="MF_00728">
    <property type="entry name" value="EzrA"/>
    <property type="match status" value="1"/>
</dbReference>
<evidence type="ECO:0000256" key="2">
    <source>
        <dbReference type="ARBA" id="ARBA00022989"/>
    </source>
</evidence>
<feature type="coiled-coil region" evidence="6">
    <location>
        <begin position="459"/>
        <end position="493"/>
    </location>
</feature>
<accession>A0A0R1VS09</accession>
<keyword evidence="2 6" id="KW-1133">Transmembrane helix</keyword>
<reference evidence="8 9" key="1">
    <citation type="journal article" date="2015" name="Genome Announc.">
        <title>Expanding the biotechnology potential of lactobacilli through comparative genomics of 213 strains and associated genera.</title>
        <authorList>
            <person name="Sun Z."/>
            <person name="Harris H.M."/>
            <person name="McCann A."/>
            <person name="Guo C."/>
            <person name="Argimon S."/>
            <person name="Zhang W."/>
            <person name="Yang X."/>
            <person name="Jeffery I.B."/>
            <person name="Cooney J.C."/>
            <person name="Kagawa T.F."/>
            <person name="Liu W."/>
            <person name="Song Y."/>
            <person name="Salvetti E."/>
            <person name="Wrobel A."/>
            <person name="Rasinkangas P."/>
            <person name="Parkhill J."/>
            <person name="Rea M.C."/>
            <person name="O'Sullivan O."/>
            <person name="Ritari J."/>
            <person name="Douillard F.P."/>
            <person name="Paul Ross R."/>
            <person name="Yang R."/>
            <person name="Briner A.E."/>
            <person name="Felis G.E."/>
            <person name="de Vos W.M."/>
            <person name="Barrangou R."/>
            <person name="Klaenhammer T.R."/>
            <person name="Caufield P.W."/>
            <person name="Cui Y."/>
            <person name="Zhang H."/>
            <person name="O'Toole P.W."/>
        </authorList>
    </citation>
    <scope>NUCLEOTIDE SEQUENCE [LARGE SCALE GENOMIC DNA]</scope>
    <source>
        <strain evidence="8 9">DSM 17758</strain>
    </source>
</reference>
<evidence type="ECO:0000313" key="9">
    <source>
        <dbReference type="Proteomes" id="UP000051315"/>
    </source>
</evidence>
<organism evidence="8 9">
    <name type="scientific">Lapidilactobacillus concavus DSM 17758</name>
    <dbReference type="NCBI Taxonomy" id="1423735"/>
    <lineage>
        <taxon>Bacteria</taxon>
        <taxon>Bacillati</taxon>
        <taxon>Bacillota</taxon>
        <taxon>Bacilli</taxon>
        <taxon>Lactobacillales</taxon>
        <taxon>Lactobacillaceae</taxon>
        <taxon>Lapidilactobacillus</taxon>
    </lineage>
</organism>
<keyword evidence="6" id="KW-0132">Cell division</keyword>
<feature type="transmembrane region" description="Helical" evidence="7">
    <location>
        <begin position="6"/>
        <end position="24"/>
    </location>
</feature>
<dbReference type="GO" id="GO:0000921">
    <property type="term" value="P:septin ring assembly"/>
    <property type="evidence" value="ECO:0007669"/>
    <property type="project" value="InterPro"/>
</dbReference>
<dbReference type="PATRIC" id="fig|1423735.3.peg.644"/>
<evidence type="ECO:0000256" key="6">
    <source>
        <dbReference type="HAMAP-Rule" id="MF_00728"/>
    </source>
</evidence>